<reference evidence="8" key="2">
    <citation type="submission" date="2015-01" db="EMBL/GenBank/DDBJ databases">
        <title>Evolutionary Origins and Diversification of the Mycorrhizal Mutualists.</title>
        <authorList>
            <consortium name="DOE Joint Genome Institute"/>
            <consortium name="Mycorrhizal Genomics Consortium"/>
            <person name="Kohler A."/>
            <person name="Kuo A."/>
            <person name="Nagy L.G."/>
            <person name="Floudas D."/>
            <person name="Copeland A."/>
            <person name="Barry K.W."/>
            <person name="Cichocki N."/>
            <person name="Veneault-Fourrey C."/>
            <person name="LaButti K."/>
            <person name="Lindquist E.A."/>
            <person name="Lipzen A."/>
            <person name="Lundell T."/>
            <person name="Morin E."/>
            <person name="Murat C."/>
            <person name="Riley R."/>
            <person name="Ohm R."/>
            <person name="Sun H."/>
            <person name="Tunlid A."/>
            <person name="Henrissat B."/>
            <person name="Grigoriev I.V."/>
            <person name="Hibbett D.S."/>
            <person name="Martin F."/>
        </authorList>
    </citation>
    <scope>NUCLEOTIDE SEQUENCE [LARGE SCALE GENOMIC DNA]</scope>
    <source>
        <strain evidence="8">Foug A</strain>
    </source>
</reference>
<name>A0A0C3DEU7_9AGAM</name>
<evidence type="ECO:0000313" key="8">
    <source>
        <dbReference type="Proteomes" id="UP000053989"/>
    </source>
</evidence>
<evidence type="ECO:0000256" key="3">
    <source>
        <dbReference type="ARBA" id="ARBA00022833"/>
    </source>
</evidence>
<dbReference type="InterPro" id="IPR047506">
    <property type="entry name" value="UBR7-like_UBR-box"/>
</dbReference>
<dbReference type="InterPro" id="IPR040204">
    <property type="entry name" value="UBR7"/>
</dbReference>
<dbReference type="GO" id="GO:0005737">
    <property type="term" value="C:cytoplasm"/>
    <property type="evidence" value="ECO:0007669"/>
    <property type="project" value="TreeGrafter"/>
</dbReference>
<dbReference type="SUPFAM" id="SSF57903">
    <property type="entry name" value="FYVE/PHD zinc finger"/>
    <property type="match status" value="1"/>
</dbReference>
<dbReference type="GO" id="GO:0008270">
    <property type="term" value="F:zinc ion binding"/>
    <property type="evidence" value="ECO:0007669"/>
    <property type="project" value="UniProtKB-KW"/>
</dbReference>
<keyword evidence="1" id="KW-0479">Metal-binding</keyword>
<reference evidence="7 8" key="1">
    <citation type="submission" date="2014-04" db="EMBL/GenBank/DDBJ databases">
        <authorList>
            <consortium name="DOE Joint Genome Institute"/>
            <person name="Kuo A."/>
            <person name="Kohler A."/>
            <person name="Nagy L.G."/>
            <person name="Floudas D."/>
            <person name="Copeland A."/>
            <person name="Barry K.W."/>
            <person name="Cichocki N."/>
            <person name="Veneault-Fourrey C."/>
            <person name="LaButti K."/>
            <person name="Lindquist E.A."/>
            <person name="Lipzen A."/>
            <person name="Lundell T."/>
            <person name="Morin E."/>
            <person name="Murat C."/>
            <person name="Sun H."/>
            <person name="Tunlid A."/>
            <person name="Henrissat B."/>
            <person name="Grigoriev I.V."/>
            <person name="Hibbett D.S."/>
            <person name="Martin F."/>
            <person name="Nordberg H.P."/>
            <person name="Cantor M.N."/>
            <person name="Hua S.X."/>
        </authorList>
    </citation>
    <scope>NUCLEOTIDE SEQUENCE [LARGE SCALE GENOMIC DNA]</scope>
    <source>
        <strain evidence="7 8">Foug A</strain>
    </source>
</reference>
<feature type="region of interest" description="Disordered" evidence="5">
    <location>
        <begin position="155"/>
        <end position="181"/>
    </location>
</feature>
<organism evidence="7 8">
    <name type="scientific">Scleroderma citrinum Foug A</name>
    <dbReference type="NCBI Taxonomy" id="1036808"/>
    <lineage>
        <taxon>Eukaryota</taxon>
        <taxon>Fungi</taxon>
        <taxon>Dikarya</taxon>
        <taxon>Basidiomycota</taxon>
        <taxon>Agaricomycotina</taxon>
        <taxon>Agaricomycetes</taxon>
        <taxon>Agaricomycetidae</taxon>
        <taxon>Boletales</taxon>
        <taxon>Sclerodermatineae</taxon>
        <taxon>Sclerodermataceae</taxon>
        <taxon>Scleroderma</taxon>
    </lineage>
</organism>
<evidence type="ECO:0000313" key="7">
    <source>
        <dbReference type="EMBL" id="KIM54909.1"/>
    </source>
</evidence>
<evidence type="ECO:0000256" key="1">
    <source>
        <dbReference type="ARBA" id="ARBA00022723"/>
    </source>
</evidence>
<dbReference type="PANTHER" id="PTHR13513:SF9">
    <property type="entry name" value="E3 UBIQUITIN-PROTEIN LIGASE UBR7-RELATED"/>
    <property type="match status" value="1"/>
</dbReference>
<proteinExistence type="predicted"/>
<dbReference type="Proteomes" id="UP000053989">
    <property type="component" value="Unassembled WGS sequence"/>
</dbReference>
<dbReference type="AlphaFoldDB" id="A0A0C3DEU7"/>
<dbReference type="STRING" id="1036808.A0A0C3DEU7"/>
<dbReference type="InParanoid" id="A0A0C3DEU7"/>
<dbReference type="FunCoup" id="A0A0C3DEU7">
    <property type="interactions" value="612"/>
</dbReference>
<dbReference type="SMART" id="SM00396">
    <property type="entry name" value="ZnF_UBR1"/>
    <property type="match status" value="1"/>
</dbReference>
<evidence type="ECO:0000256" key="4">
    <source>
        <dbReference type="PROSITE-ProRule" id="PRU00508"/>
    </source>
</evidence>
<sequence length="426" mass="47805">MACSLNDLIDSQDQLVEEAALALPHEFSRCTYDLGHIRQAVYLCLTCKATRGICTSCSIACHTDHEQVELFPKRNFRCDCPTSAIPHHCTLHKTPEEENTANEYGHNFLGVFCRCSRPYDPKTEVETMIQCLACEDWFHESCLNLRDRLHLKAETNPTPISGHVDTQSDDGSDVSSDGLPPPLVAAEDYDTLVCRKCVARINVLRRYAGTRGVIMVIRDDENSPWKKYEGDCPDGPSGSCNTDDSLIQIGHTESPPESACRDPCSASEERAAKRRKISDTLSSTCLAPPINLIAKAIFECESPDSNMVGSTLGAGDIFLTDGWRRRWCRCDQCLPSLQAHPYLHEEEETYEPPEDPDSRLSLEELGLRALERLPRDRAIDGIRAFNDMRDGLMEYLRPFAQEGKVVEAADVNRFFETLLEGRDVRN</sequence>
<dbReference type="EMBL" id="KN822144">
    <property type="protein sequence ID" value="KIM54909.1"/>
    <property type="molecule type" value="Genomic_DNA"/>
</dbReference>
<evidence type="ECO:0000256" key="2">
    <source>
        <dbReference type="ARBA" id="ARBA00022771"/>
    </source>
</evidence>
<accession>A0A0C3DEU7</accession>
<protein>
    <recommendedName>
        <fullName evidence="6">UBR-type domain-containing protein</fullName>
    </recommendedName>
</protein>
<dbReference type="Gene3D" id="3.30.40.10">
    <property type="entry name" value="Zinc/RING finger domain, C3HC4 (zinc finger)"/>
    <property type="match status" value="1"/>
</dbReference>
<keyword evidence="8" id="KW-1185">Reference proteome</keyword>
<dbReference type="OrthoDB" id="5795902at2759"/>
<gene>
    <name evidence="7" type="ORF">SCLCIDRAFT_30723</name>
</gene>
<dbReference type="CDD" id="cd19677">
    <property type="entry name" value="UBR-box_UBR7"/>
    <property type="match status" value="1"/>
</dbReference>
<evidence type="ECO:0000256" key="5">
    <source>
        <dbReference type="SAM" id="MobiDB-lite"/>
    </source>
</evidence>
<keyword evidence="3" id="KW-0862">Zinc</keyword>
<dbReference type="Pfam" id="PF02207">
    <property type="entry name" value="zf-UBR"/>
    <property type="match status" value="1"/>
</dbReference>
<evidence type="ECO:0000259" key="6">
    <source>
        <dbReference type="PROSITE" id="PS51157"/>
    </source>
</evidence>
<dbReference type="PROSITE" id="PS51157">
    <property type="entry name" value="ZF_UBR"/>
    <property type="match status" value="1"/>
</dbReference>
<feature type="domain" description="UBR-type" evidence="6">
    <location>
        <begin position="28"/>
        <end position="94"/>
    </location>
</feature>
<dbReference type="InterPro" id="IPR003126">
    <property type="entry name" value="Znf_UBR"/>
</dbReference>
<dbReference type="HOGENOM" id="CLU_025221_1_0_1"/>
<dbReference type="InterPro" id="IPR001965">
    <property type="entry name" value="Znf_PHD"/>
</dbReference>
<dbReference type="GO" id="GO:0061630">
    <property type="term" value="F:ubiquitin protein ligase activity"/>
    <property type="evidence" value="ECO:0007669"/>
    <property type="project" value="InterPro"/>
</dbReference>
<keyword evidence="2" id="KW-0863">Zinc-finger</keyword>
<dbReference type="InterPro" id="IPR013083">
    <property type="entry name" value="Znf_RING/FYVE/PHD"/>
</dbReference>
<dbReference type="PANTHER" id="PTHR13513">
    <property type="entry name" value="E3 UBIQUITIN-PROTEIN LIGASE UBR7"/>
    <property type="match status" value="1"/>
</dbReference>
<dbReference type="InterPro" id="IPR011011">
    <property type="entry name" value="Znf_FYVE_PHD"/>
</dbReference>
<dbReference type="SMART" id="SM00249">
    <property type="entry name" value="PHD"/>
    <property type="match status" value="1"/>
</dbReference>
<feature type="zinc finger region" description="UBR-type" evidence="4">
    <location>
        <begin position="28"/>
        <end position="94"/>
    </location>
</feature>